<keyword evidence="23" id="KW-1185">Reference proteome</keyword>
<gene>
    <name evidence="22" type="ORF">ZIOFF_067845</name>
</gene>
<keyword evidence="6" id="KW-0808">Transferase</keyword>
<proteinExistence type="inferred from homology"/>
<dbReference type="GO" id="GO:0005524">
    <property type="term" value="F:ATP binding"/>
    <property type="evidence" value="ECO:0007669"/>
    <property type="project" value="UniProtKB-UniRule"/>
</dbReference>
<comment type="similarity">
    <text evidence="2">Belongs to the protein kinase superfamily. Ser/Thr protein kinase family.</text>
</comment>
<keyword evidence="9" id="KW-0677">Repeat</keyword>
<evidence type="ECO:0000256" key="18">
    <source>
        <dbReference type="SAM" id="MobiDB-lite"/>
    </source>
</evidence>
<keyword evidence="10 17" id="KW-0547">Nucleotide-binding</keyword>
<dbReference type="InterPro" id="IPR000719">
    <property type="entry name" value="Prot_kinase_dom"/>
</dbReference>
<evidence type="ECO:0000256" key="9">
    <source>
        <dbReference type="ARBA" id="ARBA00022737"/>
    </source>
</evidence>
<comment type="caution">
    <text evidence="22">The sequence shown here is derived from an EMBL/GenBank/DDBJ whole genome shotgun (WGS) entry which is preliminary data.</text>
</comment>
<dbReference type="SMART" id="SM00220">
    <property type="entry name" value="S_TKc"/>
    <property type="match status" value="1"/>
</dbReference>
<feature type="compositionally biased region" description="Polar residues" evidence="18">
    <location>
        <begin position="902"/>
        <end position="912"/>
    </location>
</feature>
<dbReference type="PROSITE" id="PS50011">
    <property type="entry name" value="PROTEIN_KINASE_DOM"/>
    <property type="match status" value="1"/>
</dbReference>
<keyword evidence="12 17" id="KW-0067">ATP-binding</keyword>
<feature type="domain" description="Protein kinase" evidence="21">
    <location>
        <begin position="622"/>
        <end position="896"/>
    </location>
</feature>
<evidence type="ECO:0000313" key="23">
    <source>
        <dbReference type="Proteomes" id="UP000734854"/>
    </source>
</evidence>
<dbReference type="FunFam" id="3.30.200.20:FF:000328">
    <property type="entry name" value="Leucine-rich repeat protein kinase family protein"/>
    <property type="match status" value="1"/>
</dbReference>
<keyword evidence="11" id="KW-0418">Kinase</keyword>
<feature type="transmembrane region" description="Helical" evidence="19">
    <location>
        <begin position="551"/>
        <end position="572"/>
    </location>
</feature>
<dbReference type="InterPro" id="IPR013210">
    <property type="entry name" value="LRR_N_plant-typ"/>
</dbReference>
<evidence type="ECO:0000256" key="2">
    <source>
        <dbReference type="ARBA" id="ARBA00008684"/>
    </source>
</evidence>
<dbReference type="FunFam" id="1.10.510.10:FF:000453">
    <property type="entry name" value="LRR receptor-like serine/threonine-protein kinase HSL2"/>
    <property type="match status" value="1"/>
</dbReference>
<evidence type="ECO:0000256" key="16">
    <source>
        <dbReference type="ARBA" id="ARBA00023180"/>
    </source>
</evidence>
<keyword evidence="13 19" id="KW-1133">Transmembrane helix</keyword>
<evidence type="ECO:0000256" key="17">
    <source>
        <dbReference type="PROSITE-ProRule" id="PRU10141"/>
    </source>
</evidence>
<accession>A0A8J5CCB6</accession>
<dbReference type="PANTHER" id="PTHR45974">
    <property type="entry name" value="RECEPTOR-LIKE PROTEIN 55"/>
    <property type="match status" value="1"/>
</dbReference>
<dbReference type="GO" id="GO:0004674">
    <property type="term" value="F:protein serine/threonine kinase activity"/>
    <property type="evidence" value="ECO:0007669"/>
    <property type="project" value="UniProtKB-KW"/>
</dbReference>
<dbReference type="GO" id="GO:0016020">
    <property type="term" value="C:membrane"/>
    <property type="evidence" value="ECO:0007669"/>
    <property type="project" value="UniProtKB-SubCell"/>
</dbReference>
<evidence type="ECO:0000256" key="8">
    <source>
        <dbReference type="ARBA" id="ARBA00022729"/>
    </source>
</evidence>
<dbReference type="Pfam" id="PF08263">
    <property type="entry name" value="LRRNT_2"/>
    <property type="match status" value="1"/>
</dbReference>
<feature type="binding site" evidence="17">
    <location>
        <position position="650"/>
    </location>
    <ligand>
        <name>ATP</name>
        <dbReference type="ChEBI" id="CHEBI:30616"/>
    </ligand>
</feature>
<dbReference type="Pfam" id="PF13855">
    <property type="entry name" value="LRR_8"/>
    <property type="match status" value="1"/>
</dbReference>
<evidence type="ECO:0000256" key="12">
    <source>
        <dbReference type="ARBA" id="ARBA00022840"/>
    </source>
</evidence>
<comment type="subcellular location">
    <subcellularLocation>
        <location evidence="1">Membrane</location>
        <topology evidence="1">Single-pass type I membrane protein</topology>
    </subcellularLocation>
</comment>
<dbReference type="InterPro" id="IPR008271">
    <property type="entry name" value="Ser/Thr_kinase_AS"/>
</dbReference>
<keyword evidence="16" id="KW-0325">Glycoprotein</keyword>
<dbReference type="OrthoDB" id="2015206at2759"/>
<dbReference type="PROSITE" id="PS00108">
    <property type="entry name" value="PROTEIN_KINASE_ST"/>
    <property type="match status" value="1"/>
</dbReference>
<evidence type="ECO:0000259" key="21">
    <source>
        <dbReference type="PROSITE" id="PS50011"/>
    </source>
</evidence>
<evidence type="ECO:0000256" key="13">
    <source>
        <dbReference type="ARBA" id="ARBA00022989"/>
    </source>
</evidence>
<dbReference type="PANTHER" id="PTHR45974:SF242">
    <property type="entry name" value="LEUCINE-RICH REPEAT PROTEIN KINASE FAMILY PROTEIN"/>
    <property type="match status" value="1"/>
</dbReference>
<evidence type="ECO:0000256" key="3">
    <source>
        <dbReference type="ARBA" id="ARBA00012513"/>
    </source>
</evidence>
<dbReference type="InterPro" id="IPR017441">
    <property type="entry name" value="Protein_kinase_ATP_BS"/>
</dbReference>
<organism evidence="22 23">
    <name type="scientific">Zingiber officinale</name>
    <name type="common">Ginger</name>
    <name type="synonym">Amomum zingiber</name>
    <dbReference type="NCBI Taxonomy" id="94328"/>
    <lineage>
        <taxon>Eukaryota</taxon>
        <taxon>Viridiplantae</taxon>
        <taxon>Streptophyta</taxon>
        <taxon>Embryophyta</taxon>
        <taxon>Tracheophyta</taxon>
        <taxon>Spermatophyta</taxon>
        <taxon>Magnoliopsida</taxon>
        <taxon>Liliopsida</taxon>
        <taxon>Zingiberales</taxon>
        <taxon>Zingiberaceae</taxon>
        <taxon>Zingiber</taxon>
    </lineage>
</organism>
<dbReference type="AlphaFoldDB" id="A0A8J5CCB6"/>
<keyword evidence="8 20" id="KW-0732">Signal</keyword>
<evidence type="ECO:0000256" key="14">
    <source>
        <dbReference type="ARBA" id="ARBA00023136"/>
    </source>
</evidence>
<evidence type="ECO:0000256" key="6">
    <source>
        <dbReference type="ARBA" id="ARBA00022679"/>
    </source>
</evidence>
<feature type="chain" id="PRO_5035199008" description="non-specific serine/threonine protein kinase" evidence="20">
    <location>
        <begin position="21"/>
        <end position="937"/>
    </location>
</feature>
<sequence>MRTLIFILCALVASLQTGFGSTDSQDAAALRALMSEWQNPPPSWGTTDDPCETPWEGVSCKDSKVTSLELSAMEIMGRLSADIGTLSELTILVLSFNSELGGPLTPNIGNLMKLSTLILAGCSFTGSIPDELGSLQNLTYLDLNSNQFTGKIPSSMGKLSKLFWFDISFNQISGPLPVSNEREPGLDLLHNAKHFHFNKNKLSDSIPEKLFHLKMTLLHVLFDGNTLTGGIPDSICLVQSIEVLRLDRNLLNGTVPSNISNLTKINELNLANNKLTGLVPDLSGMNHLNYVDLSNNSFDPSETPAWFSELTSLTALVIQSGGLFGEVPETLFSFPQLRLVILDYNHFNGTLRLGTSVSQKLNLVSFKNNSLSRLRVTGNYNESLILLGNPVCNESSNEKYCTLSQQSPVPYSTSVNCVSNLCPPDESPNPQSCSCAYPFQGVMYFKVPLFLDVSNKGLFQELENELQKILGLAPGSVFLQNPFLDSDSYMHIQVKIFPSTGMYFSRSQIQQIGFSLSNHPSILFGPYYFNASTYPFQAVEGRSTMSVGLKIGIAACCALLVIGLLVVTIYALRHRRRGERTIERSKPFGSWTRSGEENSDAPQLKGVRWFSYEELRRCTNNFSVSNEIGSGGYGKVYRGMLPGGPIVAIKRAQQGSTQGALEFKTEIELLSRVHHKNLVSLVGFCFDQGEQMLVYEFVPNGTLRESLSGKSGILLDWRRRLRIALGSARGLAYLHELADPPIIHRDVKSSNILLDENLNAKVADFGLSKLISDDEKGHVSTQVKGTMGYLDPEYYMTQQLTDKSDVYSFGVVMLEMITAKQPIVKGKYIVREVKMAIDSSDEEFYGLKELMDPVIQIATNLIGFRKYTELALRCLEELAADRPTMSDVVKEIEMLLQSNDLSAHSQSSTISGSRKDPSEGAFDYSGAYSFSAKPEPK</sequence>
<evidence type="ECO:0000256" key="15">
    <source>
        <dbReference type="ARBA" id="ARBA00023170"/>
    </source>
</evidence>
<evidence type="ECO:0000256" key="7">
    <source>
        <dbReference type="ARBA" id="ARBA00022692"/>
    </source>
</evidence>
<keyword evidence="4" id="KW-0723">Serine/threonine-protein kinase</keyword>
<evidence type="ECO:0000256" key="5">
    <source>
        <dbReference type="ARBA" id="ARBA00022614"/>
    </source>
</evidence>
<feature type="region of interest" description="Disordered" evidence="18">
    <location>
        <begin position="902"/>
        <end position="937"/>
    </location>
</feature>
<keyword evidence="15" id="KW-0675">Receptor</keyword>
<evidence type="ECO:0000313" key="22">
    <source>
        <dbReference type="EMBL" id="KAG6473925.1"/>
    </source>
</evidence>
<evidence type="ECO:0000256" key="20">
    <source>
        <dbReference type="SAM" id="SignalP"/>
    </source>
</evidence>
<dbReference type="CDD" id="cd14066">
    <property type="entry name" value="STKc_IRAK"/>
    <property type="match status" value="1"/>
</dbReference>
<reference evidence="22 23" key="1">
    <citation type="submission" date="2020-08" db="EMBL/GenBank/DDBJ databases">
        <title>Plant Genome Project.</title>
        <authorList>
            <person name="Zhang R.-G."/>
        </authorList>
    </citation>
    <scope>NUCLEOTIDE SEQUENCE [LARGE SCALE GENOMIC DNA]</scope>
    <source>
        <tissue evidence="22">Rhizome</tissue>
    </source>
</reference>
<evidence type="ECO:0000256" key="1">
    <source>
        <dbReference type="ARBA" id="ARBA00004479"/>
    </source>
</evidence>
<keyword evidence="14 19" id="KW-0472">Membrane</keyword>
<evidence type="ECO:0000256" key="4">
    <source>
        <dbReference type="ARBA" id="ARBA00022527"/>
    </source>
</evidence>
<keyword evidence="7 19" id="KW-0812">Transmembrane</keyword>
<evidence type="ECO:0000256" key="19">
    <source>
        <dbReference type="SAM" id="Phobius"/>
    </source>
</evidence>
<evidence type="ECO:0000256" key="10">
    <source>
        <dbReference type="ARBA" id="ARBA00022741"/>
    </source>
</evidence>
<dbReference type="Proteomes" id="UP000734854">
    <property type="component" value="Unassembled WGS sequence"/>
</dbReference>
<dbReference type="Pfam" id="PF07714">
    <property type="entry name" value="PK_Tyr_Ser-Thr"/>
    <property type="match status" value="1"/>
</dbReference>
<keyword evidence="5" id="KW-0433">Leucine-rich repeat</keyword>
<dbReference type="EC" id="2.7.11.1" evidence="3"/>
<dbReference type="FunFam" id="3.80.10.10:FF:000830">
    <property type="entry name" value="Predicted protein"/>
    <property type="match status" value="1"/>
</dbReference>
<name>A0A8J5CCB6_ZINOF</name>
<feature type="signal peptide" evidence="20">
    <location>
        <begin position="1"/>
        <end position="20"/>
    </location>
</feature>
<dbReference type="FunFam" id="3.80.10.10:FF:000363">
    <property type="entry name" value="Leucine-rich repeat family protein"/>
    <property type="match status" value="1"/>
</dbReference>
<dbReference type="InterPro" id="IPR001611">
    <property type="entry name" value="Leu-rich_rpt"/>
</dbReference>
<dbReference type="EMBL" id="JACMSC010000019">
    <property type="protein sequence ID" value="KAG6473925.1"/>
    <property type="molecule type" value="Genomic_DNA"/>
</dbReference>
<dbReference type="InterPro" id="IPR001245">
    <property type="entry name" value="Ser-Thr/Tyr_kinase_cat_dom"/>
</dbReference>
<evidence type="ECO:0000256" key="11">
    <source>
        <dbReference type="ARBA" id="ARBA00022777"/>
    </source>
</evidence>
<protein>
    <recommendedName>
        <fullName evidence="3">non-specific serine/threonine protein kinase</fullName>
        <ecNumber evidence="3">2.7.11.1</ecNumber>
    </recommendedName>
</protein>
<dbReference type="PROSITE" id="PS00107">
    <property type="entry name" value="PROTEIN_KINASE_ATP"/>
    <property type="match status" value="1"/>
</dbReference>